<protein>
    <submittedName>
        <fullName evidence="1">Uncharacterized protein</fullName>
    </submittedName>
</protein>
<organism evidence="1 2">
    <name type="scientific">Methylobacterium symbioticum</name>
    <dbReference type="NCBI Taxonomy" id="2584084"/>
    <lineage>
        <taxon>Bacteria</taxon>
        <taxon>Pseudomonadati</taxon>
        <taxon>Pseudomonadota</taxon>
        <taxon>Alphaproteobacteria</taxon>
        <taxon>Hyphomicrobiales</taxon>
        <taxon>Methylobacteriaceae</taxon>
        <taxon>Methylobacterium</taxon>
    </lineage>
</organism>
<reference evidence="1 2" key="1">
    <citation type="submission" date="2019-06" db="EMBL/GenBank/DDBJ databases">
        <authorList>
            <person name="Rodrigo-Torres L."/>
            <person name="Arahal R. D."/>
            <person name="Lucena T."/>
        </authorList>
    </citation>
    <scope>NUCLEOTIDE SEQUENCE [LARGE SCALE GENOMIC DNA]</scope>
    <source>
        <strain evidence="1 2">SB0023/3</strain>
    </source>
</reference>
<keyword evidence="2" id="KW-1185">Reference proteome</keyword>
<dbReference type="Proteomes" id="UP000410984">
    <property type="component" value="Unassembled WGS sequence"/>
</dbReference>
<gene>
    <name evidence="1" type="ORF">MET9862_01449</name>
</gene>
<name>A0A509EBE9_9HYPH</name>
<dbReference type="AlphaFoldDB" id="A0A509EBE9"/>
<evidence type="ECO:0000313" key="1">
    <source>
        <dbReference type="EMBL" id="VUD70875.1"/>
    </source>
</evidence>
<evidence type="ECO:0000313" key="2">
    <source>
        <dbReference type="Proteomes" id="UP000410984"/>
    </source>
</evidence>
<accession>A0A509EBE9</accession>
<proteinExistence type="predicted"/>
<sequence length="265" mass="28793">MLQRIDCPILGAKTASTLAETPELLDLSWRRAGHGRWIAGRTELSDHLLRRFPNATAKAGLRIEDRVVVWDLASAAGVPDLAKRISRWEQDVRQDLAHHARVAQANRGVEEDALSAVQDALADELARHAWAFRSKGPLAWGLAGARRLTPGQVRLAHALLAEARDVVAAVDRRLAQPAAPEDVAAVRDPDVRADLLVACRHLSGLDGDQARERNGVGWSAVALAEGHRLASTDSLDVVEAAHARALVYAHRRQLPPALRACLFGE</sequence>
<dbReference type="EMBL" id="CABFPH010000014">
    <property type="protein sequence ID" value="VUD70875.1"/>
    <property type="molecule type" value="Genomic_DNA"/>
</dbReference>